<dbReference type="WBParaSite" id="EEL_0000515801-mRNA-1">
    <property type="protein sequence ID" value="EEL_0000515801-mRNA-1"/>
    <property type="gene ID" value="EEL_0000515801"/>
</dbReference>
<evidence type="ECO:0000313" key="2">
    <source>
        <dbReference type="Proteomes" id="UP000050640"/>
    </source>
</evidence>
<keyword evidence="2" id="KW-1185">Reference proteome</keyword>
<protein>
    <submittedName>
        <fullName evidence="3">Ovate family protein</fullName>
    </submittedName>
</protein>
<sequence length="241" mass="26806">MSPDDIPSTKNSSIFLSLFSRKKRSNRSVTESSDDSKKVSSPSSTSFLTNGKANSNTNITHANGFSNFKNSETLMVPLESASTSWANEFQPPQPSSFQQQQQLQQCEPARTDFTFTDHKRYHKNSRMHQPENSTSSQSNFLSNVRSRSESRSMLERSPILSIPKKAYSVGAVNHSDPGYLMEALETLADAQPRVARSIPKHAIVDTSGFAARSLDNCLFDATVYDAMLHDSLKVFLQLNIC</sequence>
<feature type="compositionally biased region" description="Polar residues" evidence="1">
    <location>
        <begin position="47"/>
        <end position="57"/>
    </location>
</feature>
<name>A0A0R3RT84_9BILA</name>
<dbReference type="Proteomes" id="UP000050640">
    <property type="component" value="Unplaced"/>
</dbReference>
<feature type="compositionally biased region" description="Polar residues" evidence="1">
    <location>
        <begin position="130"/>
        <end position="144"/>
    </location>
</feature>
<proteinExistence type="predicted"/>
<accession>A0A0R3RT84</accession>
<dbReference type="AlphaFoldDB" id="A0A0R3RT84"/>
<reference evidence="3" key="1">
    <citation type="submission" date="2017-02" db="UniProtKB">
        <authorList>
            <consortium name="WormBaseParasite"/>
        </authorList>
    </citation>
    <scope>IDENTIFICATION</scope>
</reference>
<organism evidence="2 3">
    <name type="scientific">Elaeophora elaphi</name>
    <dbReference type="NCBI Taxonomy" id="1147741"/>
    <lineage>
        <taxon>Eukaryota</taxon>
        <taxon>Metazoa</taxon>
        <taxon>Ecdysozoa</taxon>
        <taxon>Nematoda</taxon>
        <taxon>Chromadorea</taxon>
        <taxon>Rhabditida</taxon>
        <taxon>Spirurina</taxon>
        <taxon>Spiruromorpha</taxon>
        <taxon>Filarioidea</taxon>
        <taxon>Onchocercidae</taxon>
        <taxon>Elaeophora</taxon>
    </lineage>
</organism>
<feature type="region of interest" description="Disordered" evidence="1">
    <location>
        <begin position="123"/>
        <end position="152"/>
    </location>
</feature>
<feature type="region of interest" description="Disordered" evidence="1">
    <location>
        <begin position="22"/>
        <end position="57"/>
    </location>
</feature>
<evidence type="ECO:0000313" key="3">
    <source>
        <dbReference type="WBParaSite" id="EEL_0000515801-mRNA-1"/>
    </source>
</evidence>
<evidence type="ECO:0000256" key="1">
    <source>
        <dbReference type="SAM" id="MobiDB-lite"/>
    </source>
</evidence>